<proteinExistence type="predicted"/>
<evidence type="ECO:0000313" key="3">
    <source>
        <dbReference type="EMBL" id="BDD00492.1"/>
    </source>
</evidence>
<dbReference type="InterPro" id="IPR008977">
    <property type="entry name" value="PHM/PNGase_F_dom_sf"/>
</dbReference>
<keyword evidence="1" id="KW-1015">Disulfide bond</keyword>
<geneLocation type="plasmid" evidence="3 4">
    <name>pPP1</name>
</geneLocation>
<dbReference type="SMART" id="SM01290">
    <property type="entry name" value="N-glycanase_N"/>
    <property type="match status" value="1"/>
</dbReference>
<dbReference type="EMBL" id="AP025293">
    <property type="protein sequence ID" value="BDD00492.1"/>
    <property type="molecule type" value="Genomic_DNA"/>
</dbReference>
<dbReference type="Gene3D" id="2.60.120.1570">
    <property type="entry name" value="Peptide-N-glycosidase F, N-terminal domain"/>
    <property type="match status" value="1"/>
</dbReference>
<dbReference type="InterPro" id="IPR015197">
    <property type="entry name" value="PngaseF_C"/>
</dbReference>
<accession>A0ABN6LGN1</accession>
<dbReference type="Gene3D" id="2.60.120.230">
    <property type="match status" value="1"/>
</dbReference>
<protein>
    <recommendedName>
        <fullName evidence="2">Peptide-N-glycosidase F N-terminal domain-containing protein</fullName>
    </recommendedName>
</protein>
<keyword evidence="3" id="KW-0614">Plasmid</keyword>
<dbReference type="RefSeq" id="WP_338398349.1">
    <property type="nucleotide sequence ID" value="NZ_AP025293.1"/>
</dbReference>
<dbReference type="Pfam" id="PF09112">
    <property type="entry name" value="N-glycanase_N"/>
    <property type="match status" value="1"/>
</dbReference>
<evidence type="ECO:0000259" key="2">
    <source>
        <dbReference type="SMART" id="SM01290"/>
    </source>
</evidence>
<reference evidence="3 4" key="1">
    <citation type="submission" date="2021-12" db="EMBL/GenBank/DDBJ databases">
        <title>Genome sequencing of bacteria with rrn-lacking chromosome and rrn-plasmid.</title>
        <authorList>
            <person name="Anda M."/>
            <person name="Iwasaki W."/>
        </authorList>
    </citation>
    <scope>NUCLEOTIDE SEQUENCE [LARGE SCALE GENOMIC DNA]</scope>
    <source>
        <strain evidence="3 4">NBRC 101262</strain>
        <plasmid evidence="3 4">pPP1</plasmid>
    </source>
</reference>
<dbReference type="SUPFAM" id="SSF49742">
    <property type="entry name" value="PHM/PNGase F"/>
    <property type="match status" value="1"/>
</dbReference>
<keyword evidence="4" id="KW-1185">Reference proteome</keyword>
<organism evidence="3 4">
    <name type="scientific">Persicobacter psychrovividus</name>
    <dbReference type="NCBI Taxonomy" id="387638"/>
    <lineage>
        <taxon>Bacteria</taxon>
        <taxon>Pseudomonadati</taxon>
        <taxon>Bacteroidota</taxon>
        <taxon>Cytophagia</taxon>
        <taxon>Cytophagales</taxon>
        <taxon>Persicobacteraceae</taxon>
        <taxon>Persicobacter</taxon>
    </lineage>
</organism>
<sequence length="417" mass="47049">MTIFHKSSYIIGAVFCLLISCGPKEYPAVGNTELQLFDRQIVQFDPEIGDIQETGHQIELDNGRIVLTKVQIPLYERRVSANLHLTLQSNGDRWDKSGSVFMFPADQDINLIEIKKGLRKFPASAAIKEDFVGVLPAKGYTPAQELMRFMTPFGVGYYSQDTVQATKNRKPAYIAKWEDQVDWDQDITDRLPAVMGKEVYIGIWIDTWTKQGYKVSADISIKEAHLANDVRPQTVAIPLLNTIAYTGPQQAFDYLSRQPLTFDFEVPANLQDAQIKYLITGHGGHSGGDEFVKNPNQIFVDGQLMLDFTPWRDDCASFRRFNPGSGVWMEAVDSAQWLDWKKMEYVNGDIQERVASSDFSRSNWCPGSVVDPVEIKLGDLAQGKHQLKIALPNSQPTTEQEHNHWLISAYLVGELAQ</sequence>
<dbReference type="PROSITE" id="PS51257">
    <property type="entry name" value="PROKAR_LIPOPROTEIN"/>
    <property type="match status" value="1"/>
</dbReference>
<dbReference type="InterPro" id="IPR015196">
    <property type="entry name" value="PngaseF_N"/>
</dbReference>
<dbReference type="InterPro" id="IPR043022">
    <property type="entry name" value="PngaseF_N_sf"/>
</dbReference>
<evidence type="ECO:0000313" key="4">
    <source>
        <dbReference type="Proteomes" id="UP001354989"/>
    </source>
</evidence>
<feature type="domain" description="Peptide-N-glycosidase F N-terminal" evidence="2">
    <location>
        <begin position="33"/>
        <end position="221"/>
    </location>
</feature>
<dbReference type="InterPro" id="IPR014784">
    <property type="entry name" value="Cu2_ascorb_mOase-like_C"/>
</dbReference>
<dbReference type="Proteomes" id="UP001354989">
    <property type="component" value="Plasmid pPP1"/>
</dbReference>
<dbReference type="Pfam" id="PF09113">
    <property type="entry name" value="N-glycanase_C"/>
    <property type="match status" value="1"/>
</dbReference>
<name>A0ABN6LGN1_9BACT</name>
<gene>
    <name evidence="3" type="ORF">PEPS_27720</name>
</gene>
<evidence type="ECO:0000256" key="1">
    <source>
        <dbReference type="ARBA" id="ARBA00023157"/>
    </source>
</evidence>